<dbReference type="Gene3D" id="1.10.1060.10">
    <property type="entry name" value="Alpha-helical ferredoxin"/>
    <property type="match status" value="1"/>
</dbReference>
<evidence type="ECO:0000259" key="4">
    <source>
        <dbReference type="PROSITE" id="PS51379"/>
    </source>
</evidence>
<keyword evidence="6" id="KW-1185">Reference proteome</keyword>
<dbReference type="Pfam" id="PF07992">
    <property type="entry name" value="Pyr_redox_2"/>
    <property type="match status" value="1"/>
</dbReference>
<dbReference type="PANTHER" id="PTHR42783:SF3">
    <property type="entry name" value="GLUTAMATE SYNTHASE [NADPH] SMALL CHAIN-RELATED"/>
    <property type="match status" value="1"/>
</dbReference>
<evidence type="ECO:0000256" key="3">
    <source>
        <dbReference type="ARBA" id="ARBA00023014"/>
    </source>
</evidence>
<dbReference type="InterPro" id="IPR036188">
    <property type="entry name" value="FAD/NAD-bd_sf"/>
</dbReference>
<dbReference type="SUPFAM" id="SSF51395">
    <property type="entry name" value="FMN-linked oxidoreductases"/>
    <property type="match status" value="1"/>
</dbReference>
<keyword evidence="2" id="KW-0408">Iron</keyword>
<dbReference type="GO" id="GO:0046872">
    <property type="term" value="F:metal ion binding"/>
    <property type="evidence" value="ECO:0007669"/>
    <property type="project" value="UniProtKB-KW"/>
</dbReference>
<dbReference type="InterPro" id="IPR017896">
    <property type="entry name" value="4Fe4S_Fe-S-bd"/>
</dbReference>
<dbReference type="SUPFAM" id="SSF54862">
    <property type="entry name" value="4Fe-4S ferredoxins"/>
    <property type="match status" value="1"/>
</dbReference>
<dbReference type="Gene3D" id="3.50.50.60">
    <property type="entry name" value="FAD/NAD(P)-binding domain"/>
    <property type="match status" value="2"/>
</dbReference>
<organism evidence="5 6">
    <name type="scientific">Anaerocolumna aminovalerica</name>
    <dbReference type="NCBI Taxonomy" id="1527"/>
    <lineage>
        <taxon>Bacteria</taxon>
        <taxon>Bacillati</taxon>
        <taxon>Bacillota</taxon>
        <taxon>Clostridia</taxon>
        <taxon>Lachnospirales</taxon>
        <taxon>Lachnospiraceae</taxon>
        <taxon>Anaerocolumna</taxon>
    </lineage>
</organism>
<dbReference type="InterPro" id="IPR023753">
    <property type="entry name" value="FAD/NAD-binding_dom"/>
</dbReference>
<dbReference type="PANTHER" id="PTHR42783">
    <property type="entry name" value="GLUTAMATE SYNTHASE [NADPH] SMALL CHAIN"/>
    <property type="match status" value="1"/>
</dbReference>
<dbReference type="PROSITE" id="PS51379">
    <property type="entry name" value="4FE4S_FER_2"/>
    <property type="match status" value="1"/>
</dbReference>
<keyword evidence="1" id="KW-0479">Metal-binding</keyword>
<protein>
    <submittedName>
        <fullName evidence="5">Putative selenate reductase</fullName>
    </submittedName>
</protein>
<reference evidence="5 6" key="1">
    <citation type="submission" date="2016-10" db="EMBL/GenBank/DDBJ databases">
        <authorList>
            <person name="de Groot N.N."/>
        </authorList>
    </citation>
    <scope>NUCLEOTIDE SEQUENCE [LARGE SCALE GENOMIC DNA]</scope>
    <source>
        <strain evidence="5 6">DSM 1283</strain>
    </source>
</reference>
<dbReference type="PROSITE" id="PS00198">
    <property type="entry name" value="4FE4S_FER_1"/>
    <property type="match status" value="1"/>
</dbReference>
<proteinExistence type="predicted"/>
<dbReference type="InterPro" id="IPR028261">
    <property type="entry name" value="DPD_II"/>
</dbReference>
<name>A0A1I5E6X5_9FIRM</name>
<dbReference type="SUPFAM" id="SSF51971">
    <property type="entry name" value="Nucleotide-binding domain"/>
    <property type="match status" value="2"/>
</dbReference>
<dbReference type="Proteomes" id="UP000198806">
    <property type="component" value="Unassembled WGS sequence"/>
</dbReference>
<evidence type="ECO:0000256" key="1">
    <source>
        <dbReference type="ARBA" id="ARBA00022723"/>
    </source>
</evidence>
<dbReference type="AlphaFoldDB" id="A0A1I5E6X5"/>
<dbReference type="Gene3D" id="3.30.70.20">
    <property type="match status" value="1"/>
</dbReference>
<evidence type="ECO:0000256" key="2">
    <source>
        <dbReference type="ARBA" id="ARBA00023004"/>
    </source>
</evidence>
<dbReference type="InterPro" id="IPR017900">
    <property type="entry name" value="4Fe4S_Fe_S_CS"/>
</dbReference>
<feature type="domain" description="4Fe-4S ferredoxin-type" evidence="4">
    <location>
        <begin position="899"/>
        <end position="929"/>
    </location>
</feature>
<evidence type="ECO:0000313" key="5">
    <source>
        <dbReference type="EMBL" id="SFO06871.1"/>
    </source>
</evidence>
<dbReference type="NCBIfam" id="TIGR03315">
    <property type="entry name" value="Se_ygfK"/>
    <property type="match status" value="1"/>
</dbReference>
<sequence length="995" mass="110379">MSDRMTPIPFDRLMNWILEEKKNRNTVFGVRKAYVAKEGRNLDLFDEKLETPFGPAAGPHTQLAQNLVASYYAGSRFFELKTVQVLDGEDLPVAKPCITAEDECYNCEWSTELRVPEAFDEYVKAWFAIKVIAKEFKLGSPDGFMFNMSVGYDLEGIKTKKIDDFIEGLKEAKDTSIFKECKEYLLNNINLFKNITEEDVNAITSNICTSITLSTLHGCPPQEIERIASYLINEKHVNTFIKCNPTLLGYEFARKTLDDMGYDYIAFGDFHFKDDLQYEDAIPMLKRLMALADEKGLSFGVKITNTFPVDVKAGELPSEEMYMSGRSLYPLSIALAAKLSKEFDGKLRISYSGGADVHNIDKIYESGIWPITIATTVLKPGGYERMVQIAKIFDKEEYKPFSGINPEAVEKLQKDSITDPNHTKAIKPLPSRKMERQVPLLDCFEAPCKQGCPIHQDITSYLKLAGEGKYLEALKVIVEKNPLPFITGTICAHNCMSKCTRNFYEESVQIRSVKLEAAQGGFEDLMKELKAPAVTYEGKTAVIGGGPAGLATAFFLARSGMKVTIFEKRETLGGVIRHIIPGFRIPDEAIQNDIELAKIMGVEIKVNSEVTSIDEIKNMGYDNIVLAIGASKPGVLKLEEGEAMNALAFLEDFKKSDGNVDLGKNVVVIGGGNTAMDTARAAKRTEGVEKVSLVYRRTKRYMPADEEELILTLEDGVEFRELLAPYRHEDGMLLCHKMILGDPDASGRRKPVETDEIVKVPADTVIAAVGEKADINFYKQNNITINEKGYPVVDPVTAETNVKGVFVAGDGLYGPATVVEAIRDARKAAEGILGKEVAKDIEADLDIEALYAKRGIIKKADEEGKDSGRCLGCSSVCENCVEVCPNRANISIRVPGMALAQILHVDKMCNECGNCETFCPYDSAPYKEKFTLFNNTADFEDSTNEGFVLVDKDSLTFQVRLGGKVTTVKGLKDTGLYDGIEQFIAAVYNDYSYLF</sequence>
<gene>
    <name evidence="5" type="ORF">SAMN04489757_10837</name>
</gene>
<evidence type="ECO:0000313" key="6">
    <source>
        <dbReference type="Proteomes" id="UP000198806"/>
    </source>
</evidence>
<dbReference type="SUPFAM" id="SSF46548">
    <property type="entry name" value="alpha-helical ferredoxin"/>
    <property type="match status" value="1"/>
</dbReference>
<dbReference type="GO" id="GO:0016491">
    <property type="term" value="F:oxidoreductase activity"/>
    <property type="evidence" value="ECO:0007669"/>
    <property type="project" value="InterPro"/>
</dbReference>
<accession>A0A1I5E6X5</accession>
<dbReference type="GO" id="GO:0051536">
    <property type="term" value="F:iron-sulfur cluster binding"/>
    <property type="evidence" value="ECO:0007669"/>
    <property type="project" value="UniProtKB-KW"/>
</dbReference>
<dbReference type="OrthoDB" id="9803192at2"/>
<dbReference type="InterPro" id="IPR009051">
    <property type="entry name" value="Helical_ferredxn"/>
</dbReference>
<dbReference type="InterPro" id="IPR017701">
    <property type="entry name" value="Se_rdtase_YgfK"/>
</dbReference>
<dbReference type="EMBL" id="FOWD01000008">
    <property type="protein sequence ID" value="SFO06871.1"/>
    <property type="molecule type" value="Genomic_DNA"/>
</dbReference>
<dbReference type="RefSeq" id="WP_091685384.1">
    <property type="nucleotide sequence ID" value="NZ_BAABFM010000072.1"/>
</dbReference>
<dbReference type="STRING" id="1527.SAMN04489757_10837"/>
<dbReference type="PRINTS" id="PR00419">
    <property type="entry name" value="ADXRDTASE"/>
</dbReference>
<dbReference type="Pfam" id="PF14691">
    <property type="entry name" value="Fer4_20"/>
    <property type="match status" value="1"/>
</dbReference>
<keyword evidence="3" id="KW-0411">Iron-sulfur</keyword>